<sequence length="75" mass="8170">MSTELNWTLPAFVIEMPDGSHFNVCPQAGVCASECRGTRCARQHPPALLLRCRSACSAQLSFLGVEQASCSEDRQ</sequence>
<gene>
    <name evidence="1" type="ORF">QCN29_02565</name>
</gene>
<keyword evidence="2" id="KW-1185">Reference proteome</keyword>
<reference evidence="1 2" key="1">
    <citation type="submission" date="2023-04" db="EMBL/GenBank/DDBJ databases">
        <title>Streptomyces chengmaiensis sp. nov. isolated from the stem of mangrove plant in Hainan.</title>
        <authorList>
            <person name="Huang X."/>
            <person name="Zhou S."/>
            <person name="Chu X."/>
            <person name="Xie Y."/>
            <person name="Lin Y."/>
        </authorList>
    </citation>
    <scope>NUCLEOTIDE SEQUENCE [LARGE SCALE GENOMIC DNA]</scope>
    <source>
        <strain evidence="1 2">HNM0663</strain>
    </source>
</reference>
<dbReference type="EMBL" id="JARWBG010000002">
    <property type="protein sequence ID" value="MDH2387688.1"/>
    <property type="molecule type" value="Genomic_DNA"/>
</dbReference>
<evidence type="ECO:0000313" key="2">
    <source>
        <dbReference type="Proteomes" id="UP001223144"/>
    </source>
</evidence>
<protein>
    <submittedName>
        <fullName evidence="1">Uncharacterized protein</fullName>
    </submittedName>
</protein>
<comment type="caution">
    <text evidence="1">The sequence shown here is derived from an EMBL/GenBank/DDBJ whole genome shotgun (WGS) entry which is preliminary data.</text>
</comment>
<accession>A0ABT6HFZ4</accession>
<dbReference type="Proteomes" id="UP001223144">
    <property type="component" value="Unassembled WGS sequence"/>
</dbReference>
<name>A0ABT6HFZ4_9ACTN</name>
<organism evidence="1 2">
    <name type="scientific">Streptomyces chengmaiensis</name>
    <dbReference type="NCBI Taxonomy" id="3040919"/>
    <lineage>
        <taxon>Bacteria</taxon>
        <taxon>Bacillati</taxon>
        <taxon>Actinomycetota</taxon>
        <taxon>Actinomycetes</taxon>
        <taxon>Kitasatosporales</taxon>
        <taxon>Streptomycetaceae</taxon>
        <taxon>Streptomyces</taxon>
    </lineage>
</organism>
<evidence type="ECO:0000313" key="1">
    <source>
        <dbReference type="EMBL" id="MDH2387688.1"/>
    </source>
</evidence>
<proteinExistence type="predicted"/>
<dbReference type="RefSeq" id="WP_279925950.1">
    <property type="nucleotide sequence ID" value="NZ_JARWBG010000002.1"/>
</dbReference>